<organism evidence="1 2">
    <name type="scientific">Methanobrevibacter millerae</name>
    <dbReference type="NCBI Taxonomy" id="230361"/>
    <lineage>
        <taxon>Archaea</taxon>
        <taxon>Methanobacteriati</taxon>
        <taxon>Methanobacteriota</taxon>
        <taxon>Methanomada group</taxon>
        <taxon>Methanobacteria</taxon>
        <taxon>Methanobacteriales</taxon>
        <taxon>Methanobacteriaceae</taxon>
        <taxon>Methanobrevibacter</taxon>
    </lineage>
</organism>
<evidence type="ECO:0000313" key="2">
    <source>
        <dbReference type="Proteomes" id="UP000067738"/>
    </source>
</evidence>
<dbReference type="AlphaFoldDB" id="A0A0U2L5N6"/>
<dbReference type="EMBL" id="CP011266">
    <property type="protein sequence ID" value="ALT69006.1"/>
    <property type="molecule type" value="Genomic_DNA"/>
</dbReference>
<accession>A0A0U2L5N6</accession>
<protein>
    <submittedName>
        <fullName evidence="1">Uncharacterized protein</fullName>
    </submittedName>
</protein>
<keyword evidence="2" id="KW-1185">Reference proteome</keyword>
<name>A0A0U2L5N6_9EURY</name>
<proteinExistence type="predicted"/>
<gene>
    <name evidence="1" type="ORF">sm9_1225</name>
</gene>
<evidence type="ECO:0000313" key="1">
    <source>
        <dbReference type="EMBL" id="ALT69006.1"/>
    </source>
</evidence>
<dbReference type="Proteomes" id="UP000067738">
    <property type="component" value="Chromosome"/>
</dbReference>
<dbReference type="KEGG" id="mmil:sm9_1225"/>
<reference evidence="1 2" key="1">
    <citation type="submission" date="2015-04" db="EMBL/GenBank/DDBJ databases">
        <title>The complete genome sequence of the rumen methanogen Methanobrevibacter millerae SM9.</title>
        <authorList>
            <person name="Leahy S.C."/>
            <person name="Kelly W.J."/>
            <person name="Pacheco D.M."/>
            <person name="Li D."/>
            <person name="Altermann E."/>
            <person name="Attwood G.T."/>
        </authorList>
    </citation>
    <scope>NUCLEOTIDE SEQUENCE [LARGE SCALE GENOMIC DNA]</scope>
    <source>
        <strain evidence="1 2">SM9</strain>
    </source>
</reference>
<sequence length="41" mass="4929">MELAMFSFIVSLINFSSFELNFFKGKLNPPHIFLKNFPWLY</sequence>